<sequence length="211" mass="23138">MIVTGKQHIRLKNSTVLIADPIPFFRMGLLAMLRRFAPTPHVREADSMSATRQALRQDSFDLVLLDLSFAQTESARLRDDLDAAGHPPLITFCDAPSPALKSVAQSVGAAAIFSRTEQTQTVRMAVENVLGPSNTAPSLAMRDQSLDSDATTGLTERQREVHQLMLMGLPNKEIARRLGLSPNTVKVHMTIIFKKLGIASRYQALAPHSLL</sequence>
<evidence type="ECO:0000259" key="4">
    <source>
        <dbReference type="PROSITE" id="PS50110"/>
    </source>
</evidence>
<organism evidence="5 6">
    <name type="scientific">Magnetospirillum fulvum MGU-K5</name>
    <dbReference type="NCBI Taxonomy" id="1316936"/>
    <lineage>
        <taxon>Bacteria</taxon>
        <taxon>Pseudomonadati</taxon>
        <taxon>Pseudomonadota</taxon>
        <taxon>Alphaproteobacteria</taxon>
        <taxon>Rhodospirillales</taxon>
        <taxon>Rhodospirillaceae</taxon>
        <taxon>Magnetospirillum</taxon>
    </lineage>
</organism>
<dbReference type="STRING" id="1316936.K678_05413"/>
<dbReference type="InterPro" id="IPR011006">
    <property type="entry name" value="CheY-like_superfamily"/>
</dbReference>
<dbReference type="CDD" id="cd06170">
    <property type="entry name" value="LuxR_C_like"/>
    <property type="match status" value="1"/>
</dbReference>
<evidence type="ECO:0000313" key="5">
    <source>
        <dbReference type="EMBL" id="EPY02510.1"/>
    </source>
</evidence>
<dbReference type="PANTHER" id="PTHR45566:SF1">
    <property type="entry name" value="HTH-TYPE TRANSCRIPTIONAL REGULATOR YHJB-RELATED"/>
    <property type="match status" value="1"/>
</dbReference>
<dbReference type="Gene3D" id="1.10.10.10">
    <property type="entry name" value="Winged helix-like DNA-binding domain superfamily/Winged helix DNA-binding domain"/>
    <property type="match status" value="1"/>
</dbReference>
<protein>
    <submittedName>
        <fullName evidence="5">Two-component system response regulatory protein</fullName>
    </submittedName>
</protein>
<proteinExistence type="predicted"/>
<evidence type="ECO:0000256" key="2">
    <source>
        <dbReference type="PROSITE-ProRule" id="PRU00169"/>
    </source>
</evidence>
<keyword evidence="1" id="KW-0238">DNA-binding</keyword>
<gene>
    <name evidence="5" type="ORF">K678_05413</name>
</gene>
<dbReference type="InterPro" id="IPR001789">
    <property type="entry name" value="Sig_transdc_resp-reg_receiver"/>
</dbReference>
<keyword evidence="2" id="KW-0597">Phosphoprotein</keyword>
<dbReference type="PRINTS" id="PR00038">
    <property type="entry name" value="HTHLUXR"/>
</dbReference>
<dbReference type="PROSITE" id="PS50043">
    <property type="entry name" value="HTH_LUXR_2"/>
    <property type="match status" value="1"/>
</dbReference>
<dbReference type="InterPro" id="IPR000792">
    <property type="entry name" value="Tscrpt_reg_LuxR_C"/>
</dbReference>
<dbReference type="InterPro" id="IPR036388">
    <property type="entry name" value="WH-like_DNA-bd_sf"/>
</dbReference>
<feature type="domain" description="HTH luxR-type" evidence="3">
    <location>
        <begin position="147"/>
        <end position="211"/>
    </location>
</feature>
<dbReference type="eggNOG" id="COG2197">
    <property type="taxonomic scope" value="Bacteria"/>
</dbReference>
<dbReference type="SUPFAM" id="SSF46894">
    <property type="entry name" value="C-terminal effector domain of the bipartite response regulators"/>
    <property type="match status" value="1"/>
</dbReference>
<dbReference type="Pfam" id="PF00196">
    <property type="entry name" value="GerE"/>
    <property type="match status" value="1"/>
</dbReference>
<dbReference type="EMBL" id="AQPH01000013">
    <property type="protein sequence ID" value="EPY02510.1"/>
    <property type="molecule type" value="Genomic_DNA"/>
</dbReference>
<dbReference type="InterPro" id="IPR051015">
    <property type="entry name" value="EvgA-like"/>
</dbReference>
<dbReference type="AlphaFoldDB" id="S9TVP7"/>
<evidence type="ECO:0000313" key="6">
    <source>
        <dbReference type="Proteomes" id="UP000015350"/>
    </source>
</evidence>
<dbReference type="GO" id="GO:0000160">
    <property type="term" value="P:phosphorelay signal transduction system"/>
    <property type="evidence" value="ECO:0007669"/>
    <property type="project" value="InterPro"/>
</dbReference>
<reference evidence="5 6" key="1">
    <citation type="submission" date="2013-04" db="EMBL/GenBank/DDBJ databases">
        <authorList>
            <person name="Kuznetsov B."/>
            <person name="Ivanovsky R."/>
        </authorList>
    </citation>
    <scope>NUCLEOTIDE SEQUENCE [LARGE SCALE GENOMIC DNA]</scope>
    <source>
        <strain evidence="5 6">MGU-K5</strain>
    </source>
</reference>
<feature type="modified residue" description="4-aspartylphosphate" evidence="2">
    <location>
        <position position="66"/>
    </location>
</feature>
<evidence type="ECO:0000256" key="1">
    <source>
        <dbReference type="ARBA" id="ARBA00023125"/>
    </source>
</evidence>
<dbReference type="PANTHER" id="PTHR45566">
    <property type="entry name" value="HTH-TYPE TRANSCRIPTIONAL REGULATOR YHJB-RELATED"/>
    <property type="match status" value="1"/>
</dbReference>
<dbReference type="GO" id="GO:0006355">
    <property type="term" value="P:regulation of DNA-templated transcription"/>
    <property type="evidence" value="ECO:0007669"/>
    <property type="project" value="InterPro"/>
</dbReference>
<dbReference type="RefSeq" id="WP_021131442.1">
    <property type="nucleotide sequence ID" value="NZ_AQPH01000013.1"/>
</dbReference>
<feature type="domain" description="Response regulatory" evidence="4">
    <location>
        <begin position="15"/>
        <end position="130"/>
    </location>
</feature>
<dbReference type="GO" id="GO:0003677">
    <property type="term" value="F:DNA binding"/>
    <property type="evidence" value="ECO:0007669"/>
    <property type="project" value="UniProtKB-KW"/>
</dbReference>
<dbReference type="Gene3D" id="3.40.50.2300">
    <property type="match status" value="1"/>
</dbReference>
<accession>S9TVP7</accession>
<dbReference type="PROSITE" id="PS50110">
    <property type="entry name" value="RESPONSE_REGULATORY"/>
    <property type="match status" value="1"/>
</dbReference>
<dbReference type="SUPFAM" id="SSF52172">
    <property type="entry name" value="CheY-like"/>
    <property type="match status" value="1"/>
</dbReference>
<dbReference type="InterPro" id="IPR016032">
    <property type="entry name" value="Sig_transdc_resp-reg_C-effctor"/>
</dbReference>
<dbReference type="Proteomes" id="UP000015350">
    <property type="component" value="Unassembled WGS sequence"/>
</dbReference>
<name>S9TVP7_MAGFU</name>
<comment type="caution">
    <text evidence="5">The sequence shown here is derived from an EMBL/GenBank/DDBJ whole genome shotgun (WGS) entry which is preliminary data.</text>
</comment>
<evidence type="ECO:0000259" key="3">
    <source>
        <dbReference type="PROSITE" id="PS50043"/>
    </source>
</evidence>
<dbReference type="SMART" id="SM00421">
    <property type="entry name" value="HTH_LUXR"/>
    <property type="match status" value="1"/>
</dbReference>